<organism evidence="2 3">
    <name type="scientific">Rubus argutus</name>
    <name type="common">Southern blackberry</name>
    <dbReference type="NCBI Taxonomy" id="59490"/>
    <lineage>
        <taxon>Eukaryota</taxon>
        <taxon>Viridiplantae</taxon>
        <taxon>Streptophyta</taxon>
        <taxon>Embryophyta</taxon>
        <taxon>Tracheophyta</taxon>
        <taxon>Spermatophyta</taxon>
        <taxon>Magnoliopsida</taxon>
        <taxon>eudicotyledons</taxon>
        <taxon>Gunneridae</taxon>
        <taxon>Pentapetalae</taxon>
        <taxon>rosids</taxon>
        <taxon>fabids</taxon>
        <taxon>Rosales</taxon>
        <taxon>Rosaceae</taxon>
        <taxon>Rosoideae</taxon>
        <taxon>Rosoideae incertae sedis</taxon>
        <taxon>Rubus</taxon>
    </lineage>
</organism>
<dbReference type="PROSITE" id="PS51257">
    <property type="entry name" value="PROKAR_LIPOPROTEIN"/>
    <property type="match status" value="1"/>
</dbReference>
<proteinExistence type="predicted"/>
<reference evidence="2 3" key="1">
    <citation type="journal article" date="2023" name="G3 (Bethesda)">
        <title>A chromosome-length genome assembly and annotation of blackberry (Rubus argutus, cv. 'Hillquist').</title>
        <authorList>
            <person name="Bruna T."/>
            <person name="Aryal R."/>
            <person name="Dudchenko O."/>
            <person name="Sargent D.J."/>
            <person name="Mead D."/>
            <person name="Buti M."/>
            <person name="Cavallini A."/>
            <person name="Hytonen T."/>
            <person name="Andres J."/>
            <person name="Pham M."/>
            <person name="Weisz D."/>
            <person name="Mascagni F."/>
            <person name="Usai G."/>
            <person name="Natali L."/>
            <person name="Bassil N."/>
            <person name="Fernandez G.E."/>
            <person name="Lomsadze A."/>
            <person name="Armour M."/>
            <person name="Olukolu B."/>
            <person name="Poorten T."/>
            <person name="Britton C."/>
            <person name="Davik J."/>
            <person name="Ashrafi H."/>
            <person name="Aiden E.L."/>
            <person name="Borodovsky M."/>
            <person name="Worthington M."/>
        </authorList>
    </citation>
    <scope>NUCLEOTIDE SEQUENCE [LARGE SCALE GENOMIC DNA]</scope>
    <source>
        <strain evidence="2">PI 553951</strain>
    </source>
</reference>
<evidence type="ECO:0000313" key="2">
    <source>
        <dbReference type="EMBL" id="KAK9950663.1"/>
    </source>
</evidence>
<dbReference type="AlphaFoldDB" id="A0AAW1YQ67"/>
<name>A0AAW1YQ67_RUBAR</name>
<feature type="compositionally biased region" description="Basic and acidic residues" evidence="1">
    <location>
        <begin position="87"/>
        <end position="100"/>
    </location>
</feature>
<dbReference type="Proteomes" id="UP001457282">
    <property type="component" value="Unassembled WGS sequence"/>
</dbReference>
<keyword evidence="3" id="KW-1185">Reference proteome</keyword>
<accession>A0AAW1YQ67</accession>
<evidence type="ECO:0000256" key="1">
    <source>
        <dbReference type="SAM" id="MobiDB-lite"/>
    </source>
</evidence>
<gene>
    <name evidence="2" type="ORF">M0R45_006140</name>
</gene>
<comment type="caution">
    <text evidence="2">The sequence shown here is derived from an EMBL/GenBank/DDBJ whole genome shotgun (WGS) entry which is preliminary data.</text>
</comment>
<evidence type="ECO:0000313" key="3">
    <source>
        <dbReference type="Proteomes" id="UP001457282"/>
    </source>
</evidence>
<dbReference type="EMBL" id="JBEDUW010000001">
    <property type="protein sequence ID" value="KAK9950663.1"/>
    <property type="molecule type" value="Genomic_DNA"/>
</dbReference>
<feature type="region of interest" description="Disordered" evidence="1">
    <location>
        <begin position="78"/>
        <end position="104"/>
    </location>
</feature>
<protein>
    <submittedName>
        <fullName evidence="2">Uncharacterized protein</fullName>
    </submittedName>
</protein>
<sequence length="130" mass="14172">MGRCRGVERRRQCGLGAAGAGVVGCSPYCSGDDGSYGETMRRGKARTRHGEVYGFEVGEVIFGTDWVKRENREVGLGKNGDGGFGFKTREKGNPRRKGEASELQVNGQIEDKLKDVCEVVMAVESIQERP</sequence>